<dbReference type="Pfam" id="PF02481">
    <property type="entry name" value="DNA_processg_A"/>
    <property type="match status" value="1"/>
</dbReference>
<protein>
    <submittedName>
        <fullName evidence="4">DNA-protecting protein DprA</fullName>
    </submittedName>
</protein>
<gene>
    <name evidence="4" type="primary">dprA</name>
    <name evidence="4" type="ORF">HGB48_13670</name>
</gene>
<dbReference type="PANTHER" id="PTHR43022:SF1">
    <property type="entry name" value="PROTEIN SMF"/>
    <property type="match status" value="1"/>
</dbReference>
<comment type="similarity">
    <text evidence="1">Belongs to the DprA/Smf family.</text>
</comment>
<feature type="compositionally biased region" description="Pro residues" evidence="2">
    <location>
        <begin position="388"/>
        <end position="399"/>
    </location>
</feature>
<dbReference type="RefSeq" id="WP_067632118.1">
    <property type="nucleotide sequence ID" value="NZ_JAAXPI010000015.1"/>
</dbReference>
<dbReference type="Gene3D" id="3.40.50.450">
    <property type="match status" value="1"/>
</dbReference>
<dbReference type="AlphaFoldDB" id="A0A846Z1W3"/>
<dbReference type="PANTHER" id="PTHR43022">
    <property type="entry name" value="PROTEIN SMF"/>
    <property type="match status" value="1"/>
</dbReference>
<dbReference type="EMBL" id="JAAXPI010000015">
    <property type="protein sequence ID" value="NKZ04794.1"/>
    <property type="molecule type" value="Genomic_DNA"/>
</dbReference>
<proteinExistence type="inferred from homology"/>
<evidence type="ECO:0000259" key="3">
    <source>
        <dbReference type="Pfam" id="PF02481"/>
    </source>
</evidence>
<evidence type="ECO:0000313" key="5">
    <source>
        <dbReference type="Proteomes" id="UP000579250"/>
    </source>
</evidence>
<dbReference type="GO" id="GO:0009294">
    <property type="term" value="P:DNA-mediated transformation"/>
    <property type="evidence" value="ECO:0007669"/>
    <property type="project" value="InterPro"/>
</dbReference>
<dbReference type="Proteomes" id="UP000579250">
    <property type="component" value="Unassembled WGS sequence"/>
</dbReference>
<dbReference type="InterPro" id="IPR003488">
    <property type="entry name" value="DprA"/>
</dbReference>
<reference evidence="4 5" key="1">
    <citation type="submission" date="2020-04" db="EMBL/GenBank/DDBJ databases">
        <title>MicrobeNet Type strains.</title>
        <authorList>
            <person name="Nicholson A.C."/>
        </authorList>
    </citation>
    <scope>NUCLEOTIDE SEQUENCE [LARGE SCALE GENOMIC DNA]</scope>
    <source>
        <strain evidence="4 5">ATCC BAA-277</strain>
    </source>
</reference>
<feature type="domain" description="Smf/DprA SLOG" evidence="3">
    <location>
        <begin position="83"/>
        <end position="295"/>
    </location>
</feature>
<evidence type="ECO:0000256" key="2">
    <source>
        <dbReference type="SAM" id="MobiDB-lite"/>
    </source>
</evidence>
<comment type="caution">
    <text evidence="4">The sequence shown here is derived from an EMBL/GenBank/DDBJ whole genome shotgun (WGS) entry which is preliminary data.</text>
</comment>
<evidence type="ECO:0000256" key="1">
    <source>
        <dbReference type="ARBA" id="ARBA00006525"/>
    </source>
</evidence>
<evidence type="ECO:0000313" key="4">
    <source>
        <dbReference type="EMBL" id="NKZ04794.1"/>
    </source>
</evidence>
<dbReference type="InterPro" id="IPR057666">
    <property type="entry name" value="DrpA_SLOG"/>
</dbReference>
<dbReference type="SUPFAM" id="SSF102405">
    <property type="entry name" value="MCP/YpsA-like"/>
    <property type="match status" value="1"/>
</dbReference>
<sequence length="399" mass="42007">MSDERTARATLTAVAEPGDAFLNRIIDHRGPEGALETVRTGRLPGTIDATPKEIKRLGQWRIRLIAAEPDQDLAVCARFRGRLICPGDPEWPTTLDDLGSGRPYALWLRGPGDLRYCCLRSVAIVGSRAASPYGLRAAADFASDLADDGWTVISGGALGIDAAAHRGALAADGPTVAVLANGVDVPYPASNEGLFAEMARRSLLVSESPPGTHPHRLRFLVRNRVIAALSRGTVIVEAEARSGALNTAGWASKLGRVVMAVPGPITSRSSVGCHRLLREEGVALVTRPEEIIEAVGRIGADLAPPPNTPVLARDRLEPVTRSVLEAFPARGATGPAQLAVKAGVDLTTVNAKLGLLSAAGFIERAPSGWRLTKSGKSPQGPAEEPATRQPPPALPEEPK</sequence>
<name>A0A846Z1W3_9ACTN</name>
<organism evidence="4 5">
    <name type="scientific">Actinomadura latina</name>
    <dbReference type="NCBI Taxonomy" id="163603"/>
    <lineage>
        <taxon>Bacteria</taxon>
        <taxon>Bacillati</taxon>
        <taxon>Actinomycetota</taxon>
        <taxon>Actinomycetes</taxon>
        <taxon>Streptosporangiales</taxon>
        <taxon>Thermomonosporaceae</taxon>
        <taxon>Actinomadura</taxon>
    </lineage>
</organism>
<feature type="region of interest" description="Disordered" evidence="2">
    <location>
        <begin position="367"/>
        <end position="399"/>
    </location>
</feature>
<dbReference type="NCBIfam" id="TIGR00732">
    <property type="entry name" value="dprA"/>
    <property type="match status" value="1"/>
</dbReference>
<accession>A0A846Z1W3</accession>
<keyword evidence="5" id="KW-1185">Reference proteome</keyword>